<evidence type="ECO:0000313" key="1">
    <source>
        <dbReference type="EMBL" id="AIH07333.1"/>
    </source>
</evidence>
<name>A0A075X287_9RHAB</name>
<accession>A0A075X287</accession>
<reference evidence="1" key="1">
    <citation type="journal article" date="2014" name="Plant Dis.">
        <title>First Report of Citrus leprosis virus nuclear type in sweet orange in Colombia.</title>
        <authorList>
            <person name="Roy A."/>
            <person name="Leon M.G."/>
            <person name="Stone A.L."/>
            <person name="Schneider W.L."/>
            <person name="Hartung J.S."/>
            <person name="Brlansky R.H."/>
        </authorList>
    </citation>
    <scope>NUCLEOTIDE SEQUENCE</scope>
    <source>
        <strain evidence="1">CiLV-N-CO-M</strain>
    </source>
</reference>
<sequence length="183" mass="19867">MSKQINMCTVMSFRSLITVIGPRSVDLGAGFKEAVLRAITSLRIKAKDPKGTEIDGPWQELLVEIATMTKSAFTGPTIKKDLEQGNVHRYAMTVGGMLSTSHNTNGRLMTVRTGPLYDTDHYHVSGEVDIDKMDGFKASITLSVATVKRERQQCEAGIGEYHVLPIKGKNPLRSSSNTAGPSG</sequence>
<dbReference type="EMBL" id="KJ195894">
    <property type="protein sequence ID" value="AIH07333.1"/>
    <property type="molecule type" value="Viral_cRNA"/>
</dbReference>
<proteinExistence type="predicted"/>
<organism evidence="1">
    <name type="scientific">Citrus leprosis virus nuclear type</name>
    <dbReference type="NCBI Taxonomy" id="1344952"/>
    <lineage>
        <taxon>Viruses</taxon>
        <taxon>Riboviria</taxon>
        <taxon>Orthornavirae</taxon>
        <taxon>Negarnaviricota</taxon>
        <taxon>Haploviricotina</taxon>
        <taxon>Monjiviricetes</taxon>
        <taxon>Mononegavirales</taxon>
        <taxon>Rhabdoviridae</taxon>
        <taxon>Betarhabdovirinae</taxon>
        <taxon>Dichorhavirus</taxon>
        <taxon>Dichorhavirus orchidaceae</taxon>
    </lineage>
</organism>
<protein>
    <submittedName>
        <fullName evidence="1">Putative matrix protein</fullName>
    </submittedName>
</protein>